<dbReference type="PANTHER" id="PTHR30124:SF0">
    <property type="entry name" value="MEMBRANE-BOUND LYTIC MUREIN TRANSGLYCOSYLASE A"/>
    <property type="match status" value="1"/>
</dbReference>
<feature type="domain" description="Lytic transglycosylase MltA" evidence="6">
    <location>
        <begin position="129"/>
        <end position="281"/>
    </location>
</feature>
<name>A0A7L5JMB5_9BACT</name>
<dbReference type="Proteomes" id="UP000305417">
    <property type="component" value="Unassembled WGS sequence"/>
</dbReference>
<accession>A0A7L5JMB5</accession>
<keyword evidence="4" id="KW-0961">Cell wall biogenesis/degradation</keyword>
<dbReference type="SUPFAM" id="SSF50685">
    <property type="entry name" value="Barwin-like endoglucanases"/>
    <property type="match status" value="1"/>
</dbReference>
<reference evidence="7 10" key="2">
    <citation type="submission" date="2020-05" db="EMBL/GenBank/DDBJ databases">
        <title>Complete genome sequencing of Campylobacter and Arcobacter type strains.</title>
        <authorList>
            <person name="Miller W.G."/>
            <person name="Yee E."/>
        </authorList>
    </citation>
    <scope>NUCLEOTIDE SEQUENCE [LARGE SCALE GENOMIC DNA]</scope>
    <source>
        <strain evidence="7 10">LMG 21996</strain>
    </source>
</reference>
<dbReference type="InterPro" id="IPR026044">
    <property type="entry name" value="MltA"/>
</dbReference>
<dbReference type="GO" id="GO:0009254">
    <property type="term" value="P:peptidoglycan turnover"/>
    <property type="evidence" value="ECO:0007669"/>
    <property type="project" value="InterPro"/>
</dbReference>
<reference evidence="8 9" key="1">
    <citation type="submission" date="2019-05" db="EMBL/GenBank/DDBJ databases">
        <title>Arcobacter cibarius and Arcobacter thereius providing challenges in identification an antibiotic susceptibility and Quinolone resistance.</title>
        <authorList>
            <person name="Busch A."/>
            <person name="Hanel I."/>
            <person name="Hotzel H."/>
            <person name="Tomaso H."/>
        </authorList>
    </citation>
    <scope>NUCLEOTIDE SEQUENCE [LARGE SCALE GENOMIC DNA]</scope>
    <source>
        <strain evidence="8 9">16CS0831-2</strain>
    </source>
</reference>
<evidence type="ECO:0000256" key="3">
    <source>
        <dbReference type="ARBA" id="ARBA00023239"/>
    </source>
</evidence>
<evidence type="ECO:0000259" key="6">
    <source>
        <dbReference type="SMART" id="SM00925"/>
    </source>
</evidence>
<dbReference type="InterPro" id="IPR005300">
    <property type="entry name" value="MltA_B"/>
</dbReference>
<gene>
    <name evidence="7" type="ORF">ACBT_0395</name>
    <name evidence="8" type="ORF">FE247_00330</name>
</gene>
<evidence type="ECO:0000313" key="7">
    <source>
        <dbReference type="EMBL" id="QKJ26363.1"/>
    </source>
</evidence>
<dbReference type="SMART" id="SM00925">
    <property type="entry name" value="MltA"/>
    <property type="match status" value="1"/>
</dbReference>
<dbReference type="KEGG" id="acib:ACBT_0395"/>
<dbReference type="Pfam" id="PF06725">
    <property type="entry name" value="3D"/>
    <property type="match status" value="1"/>
</dbReference>
<evidence type="ECO:0000256" key="1">
    <source>
        <dbReference type="ARBA" id="ARBA00001420"/>
    </source>
</evidence>
<dbReference type="GO" id="GO:0004553">
    <property type="term" value="F:hydrolase activity, hydrolyzing O-glycosyl compounds"/>
    <property type="evidence" value="ECO:0007669"/>
    <property type="project" value="InterPro"/>
</dbReference>
<dbReference type="Gene3D" id="2.40.240.50">
    <property type="entry name" value="Barwin-like endoglucanases"/>
    <property type="match status" value="1"/>
</dbReference>
<dbReference type="PANTHER" id="PTHR30124">
    <property type="entry name" value="MEMBRANE-BOUND LYTIC MUREIN TRANSGLYCOSYLASE A"/>
    <property type="match status" value="1"/>
</dbReference>
<dbReference type="InterPro" id="IPR036908">
    <property type="entry name" value="RlpA-like_sf"/>
</dbReference>
<comment type="catalytic activity">
    <reaction evidence="1">
        <text>Exolytic cleavage of the (1-&gt;4)-beta-glycosidic linkage between N-acetylmuramic acid (MurNAc) and N-acetylglucosamine (GlcNAc) residues in peptidoglycan, from either the reducing or the non-reducing ends of the peptidoglycan chains, with concomitant formation of a 1,6-anhydrobond in the MurNAc residue.</text>
        <dbReference type="EC" id="4.2.2.n1"/>
    </reaction>
</comment>
<dbReference type="GO" id="GO:0071555">
    <property type="term" value="P:cell wall organization"/>
    <property type="evidence" value="ECO:0007669"/>
    <property type="project" value="UniProtKB-KW"/>
</dbReference>
<dbReference type="EMBL" id="CP054051">
    <property type="protein sequence ID" value="QKJ26363.1"/>
    <property type="molecule type" value="Genomic_DNA"/>
</dbReference>
<dbReference type="OrthoDB" id="9783686at2"/>
<dbReference type="Pfam" id="PF03562">
    <property type="entry name" value="MltA"/>
    <property type="match status" value="1"/>
</dbReference>
<dbReference type="GO" id="GO:0019867">
    <property type="term" value="C:outer membrane"/>
    <property type="evidence" value="ECO:0007669"/>
    <property type="project" value="InterPro"/>
</dbReference>
<dbReference type="Gene3D" id="2.40.40.10">
    <property type="entry name" value="RlpA-like domain"/>
    <property type="match status" value="1"/>
</dbReference>
<dbReference type="EMBL" id="VBUC01000001">
    <property type="protein sequence ID" value="TLT01852.1"/>
    <property type="molecule type" value="Genomic_DNA"/>
</dbReference>
<dbReference type="InterPro" id="IPR010611">
    <property type="entry name" value="3D_dom"/>
</dbReference>
<evidence type="ECO:0000313" key="8">
    <source>
        <dbReference type="EMBL" id="TLT01852.1"/>
    </source>
</evidence>
<dbReference type="RefSeq" id="WP_024775785.1">
    <property type="nucleotide sequence ID" value="NZ_CP054051.1"/>
</dbReference>
<evidence type="ECO:0000313" key="9">
    <source>
        <dbReference type="Proteomes" id="UP000305417"/>
    </source>
</evidence>
<dbReference type="PROSITE" id="PS51257">
    <property type="entry name" value="PROKAR_LIPOPROTEIN"/>
    <property type="match status" value="1"/>
</dbReference>
<keyword evidence="3" id="KW-0456">Lyase</keyword>
<organism evidence="7 10">
    <name type="scientific">Aliarcobacter cibarius</name>
    <dbReference type="NCBI Taxonomy" id="255507"/>
    <lineage>
        <taxon>Bacteria</taxon>
        <taxon>Pseudomonadati</taxon>
        <taxon>Campylobacterota</taxon>
        <taxon>Epsilonproteobacteria</taxon>
        <taxon>Campylobacterales</taxon>
        <taxon>Arcobacteraceae</taxon>
        <taxon>Aliarcobacter</taxon>
    </lineage>
</organism>
<keyword evidence="9" id="KW-1185">Reference proteome</keyword>
<dbReference type="CDD" id="cd14668">
    <property type="entry name" value="mlta_B"/>
    <property type="match status" value="1"/>
</dbReference>
<dbReference type="EC" id="4.2.2.n1" evidence="2"/>
<protein>
    <recommendedName>
        <fullName evidence="2">peptidoglycan lytic exotransglycosylase</fullName>
        <ecNumber evidence="2">4.2.2.n1</ecNumber>
    </recommendedName>
    <alternativeName>
        <fullName evidence="5">Murein hydrolase A</fullName>
    </alternativeName>
</protein>
<evidence type="ECO:0000256" key="2">
    <source>
        <dbReference type="ARBA" id="ARBA00012587"/>
    </source>
</evidence>
<evidence type="ECO:0000256" key="5">
    <source>
        <dbReference type="ARBA" id="ARBA00030918"/>
    </source>
</evidence>
<evidence type="ECO:0000313" key="10">
    <source>
        <dbReference type="Proteomes" id="UP000509513"/>
    </source>
</evidence>
<evidence type="ECO:0000256" key="4">
    <source>
        <dbReference type="ARBA" id="ARBA00023316"/>
    </source>
</evidence>
<dbReference type="Proteomes" id="UP000509513">
    <property type="component" value="Chromosome"/>
</dbReference>
<proteinExistence type="predicted"/>
<dbReference type="AlphaFoldDB" id="A0A7L5JMB5"/>
<dbReference type="CDD" id="cd14485">
    <property type="entry name" value="mltA_like_LT_A"/>
    <property type="match status" value="1"/>
</dbReference>
<dbReference type="GO" id="GO:0008933">
    <property type="term" value="F:peptidoglycan lytic transglycosylase activity"/>
    <property type="evidence" value="ECO:0007669"/>
    <property type="project" value="TreeGrafter"/>
</dbReference>
<dbReference type="PIRSF" id="PIRSF019422">
    <property type="entry name" value="MltA"/>
    <property type="match status" value="1"/>
</dbReference>
<dbReference type="GO" id="GO:0009253">
    <property type="term" value="P:peptidoglycan catabolic process"/>
    <property type="evidence" value="ECO:0007669"/>
    <property type="project" value="TreeGrafter"/>
</dbReference>
<sequence>MKNLILIILAIFLATGCSKKQEQIPQAPIVEKDKEVVIEEQNENLENGMQKVSFLEIDGFFDDDLNHALEVFKKDCKKSKKYDEFRNVCKKAEFEKDGRKFFMLNFEPYKLFDSKAKDEGTITGYYEPLLYGSLKKSARYKYPIYKTPKNLIITDRLNSNGSKRGKIVKNKIVPYDTREQIEKNPKNKNLEPIAYVDDKFDLFFLHIQGSGKIKLDTGEIINVGYAEQNGWPYLSIGSYLIEKNYITKDEMSVQAMKDFFKANPKIMDEVFNSNPSYIFFRVSPNGATGALNTVLTAKRNLAVDRSYIPLGMPVFLSTKNPVTKEPLNQLMVAADVGGAIKGEIRADFFWGFGDDAFHYAGRMKEKGKMYILKPKY</sequence>